<dbReference type="Proteomes" id="UP001221264">
    <property type="component" value="Segment"/>
</dbReference>
<keyword evidence="2" id="KW-1185">Reference proteome</keyword>
<sequence>MTAIAATIRTTSSKVNKRTVLVVSEAHAGDRVIPMGRWMFDTADLLKRKGLTGDLDERIAQVREIQQDVAEESLRRVLANVANNKKKEA</sequence>
<evidence type="ECO:0000313" key="2">
    <source>
        <dbReference type="Proteomes" id="UP001221264"/>
    </source>
</evidence>
<organism evidence="1 2">
    <name type="scientific">Pseudomonas phage UFJF_PfSW6</name>
    <dbReference type="NCBI Taxonomy" id="3003725"/>
    <lineage>
        <taxon>Viruses</taxon>
        <taxon>Duplodnaviria</taxon>
        <taxon>Heunggongvirae</taxon>
        <taxon>Uroviricota</taxon>
        <taxon>Caudoviricetes</taxon>
        <taxon>Autographivirales</taxon>
        <taxon>Autotranscriptaviridae</taxon>
        <taxon>Studiervirinae</taxon>
        <taxon>Pijolavirus</taxon>
        <taxon>Pijolavirus UFJFPfSW6</taxon>
    </lineage>
</organism>
<evidence type="ECO:0000313" key="1">
    <source>
        <dbReference type="EMBL" id="WAX22725.1"/>
    </source>
</evidence>
<proteinExistence type="predicted"/>
<dbReference type="EMBL" id="OP924544">
    <property type="protein sequence ID" value="WAX22725.1"/>
    <property type="molecule type" value="Genomic_DNA"/>
</dbReference>
<name>A0AAE9VKE2_9CAUD</name>
<protein>
    <submittedName>
        <fullName evidence="1">Uncharacterized protein</fullName>
    </submittedName>
</protein>
<reference evidence="2" key="1">
    <citation type="journal article" date="2023" name="3 Biotech">
        <title>Genome sequencing of Pseudomonas fluorescens phage UFJF_PfSW6: a novel lytic Pijolavirus specie with potential for biocontrol in the dairy industry.</title>
        <authorList>
            <person name="Vidigal P.M.P."/>
            <person name="Hungaro H.M."/>
        </authorList>
    </citation>
    <scope>NUCLEOTIDE SEQUENCE [LARGE SCALE GENOMIC DNA]</scope>
</reference>
<accession>A0AAE9VKE2</accession>
<gene>
    <name evidence="1" type="ORF">UFJFPfSW6_00011</name>
</gene>